<accession>A0A2N6LP90</accession>
<dbReference type="AlphaFoldDB" id="A0A2N6LP90"/>
<evidence type="ECO:0000313" key="3">
    <source>
        <dbReference type="Proteomes" id="UP000235081"/>
    </source>
</evidence>
<reference evidence="2 3" key="1">
    <citation type="submission" date="2017-07" db="EMBL/GenBank/DDBJ databases">
        <title>Genomes of Fischerella (Mastigocladus) sp. strains.</title>
        <authorList>
            <person name="Miller S.R."/>
        </authorList>
    </citation>
    <scope>NUCLEOTIDE SEQUENCE [LARGE SCALE GENOMIC DNA]</scope>
    <source>
        <strain evidence="2 3">CCMEE 5318</strain>
    </source>
</reference>
<feature type="non-terminal residue" evidence="2">
    <location>
        <position position="68"/>
    </location>
</feature>
<organism evidence="2 3">
    <name type="scientific">Fischerella thermalis CCMEE 5318</name>
    <dbReference type="NCBI Taxonomy" id="2019666"/>
    <lineage>
        <taxon>Bacteria</taxon>
        <taxon>Bacillati</taxon>
        <taxon>Cyanobacteriota</taxon>
        <taxon>Cyanophyceae</taxon>
        <taxon>Nostocales</taxon>
        <taxon>Hapalosiphonaceae</taxon>
        <taxon>Fischerella</taxon>
    </lineage>
</organism>
<sequence>MSISSVKLNQFDDRGETKKSPLNDFSDNNFEQMWSKFTKRKNQSVQNFVEKGCFERLAMVLFTKKNAI</sequence>
<evidence type="ECO:0000313" key="2">
    <source>
        <dbReference type="EMBL" id="PMB27585.1"/>
    </source>
</evidence>
<name>A0A2N6LP90_9CYAN</name>
<proteinExistence type="predicted"/>
<feature type="region of interest" description="Disordered" evidence="1">
    <location>
        <begin position="1"/>
        <end position="26"/>
    </location>
</feature>
<gene>
    <name evidence="2" type="ORF">CEN46_01215</name>
</gene>
<feature type="compositionally biased region" description="Basic and acidic residues" evidence="1">
    <location>
        <begin position="10"/>
        <end position="21"/>
    </location>
</feature>
<evidence type="ECO:0000256" key="1">
    <source>
        <dbReference type="SAM" id="MobiDB-lite"/>
    </source>
</evidence>
<dbReference type="Proteomes" id="UP000235081">
    <property type="component" value="Unassembled WGS sequence"/>
</dbReference>
<comment type="caution">
    <text evidence="2">The sequence shown here is derived from an EMBL/GenBank/DDBJ whole genome shotgun (WGS) entry which is preliminary data.</text>
</comment>
<dbReference type="RefSeq" id="WP_219724667.1">
    <property type="nucleotide sequence ID" value="NZ_NMQE01000028.1"/>
</dbReference>
<dbReference type="EMBL" id="NMQE01000028">
    <property type="protein sequence ID" value="PMB27585.1"/>
    <property type="molecule type" value="Genomic_DNA"/>
</dbReference>
<protein>
    <submittedName>
        <fullName evidence="2">Uncharacterized protein</fullName>
    </submittedName>
</protein>